<keyword evidence="3" id="KW-1185">Reference proteome</keyword>
<gene>
    <name evidence="2" type="ORF">E2C01_058066</name>
</gene>
<comment type="caution">
    <text evidence="2">The sequence shown here is derived from an EMBL/GenBank/DDBJ whole genome shotgun (WGS) entry which is preliminary data.</text>
</comment>
<name>A0A5B7H4A6_PORTR</name>
<evidence type="ECO:0000313" key="3">
    <source>
        <dbReference type="Proteomes" id="UP000324222"/>
    </source>
</evidence>
<proteinExistence type="predicted"/>
<protein>
    <submittedName>
        <fullName evidence="2">Uncharacterized protein</fullName>
    </submittedName>
</protein>
<dbReference type="AlphaFoldDB" id="A0A5B7H4A6"/>
<sequence length="86" mass="9129">MTTTTTTTTTTDTTIKTTITTTITITRTTAPYNNYRHHHQGSTHTPARTQRAAGTHRQRTLSISSSATGSKGHTAIAPDATSSTLA</sequence>
<evidence type="ECO:0000256" key="1">
    <source>
        <dbReference type="SAM" id="MobiDB-lite"/>
    </source>
</evidence>
<evidence type="ECO:0000313" key="2">
    <source>
        <dbReference type="EMBL" id="MPC63958.1"/>
    </source>
</evidence>
<organism evidence="2 3">
    <name type="scientific">Portunus trituberculatus</name>
    <name type="common">Swimming crab</name>
    <name type="synonym">Neptunus trituberculatus</name>
    <dbReference type="NCBI Taxonomy" id="210409"/>
    <lineage>
        <taxon>Eukaryota</taxon>
        <taxon>Metazoa</taxon>
        <taxon>Ecdysozoa</taxon>
        <taxon>Arthropoda</taxon>
        <taxon>Crustacea</taxon>
        <taxon>Multicrustacea</taxon>
        <taxon>Malacostraca</taxon>
        <taxon>Eumalacostraca</taxon>
        <taxon>Eucarida</taxon>
        <taxon>Decapoda</taxon>
        <taxon>Pleocyemata</taxon>
        <taxon>Brachyura</taxon>
        <taxon>Eubrachyura</taxon>
        <taxon>Portunoidea</taxon>
        <taxon>Portunidae</taxon>
        <taxon>Portuninae</taxon>
        <taxon>Portunus</taxon>
    </lineage>
</organism>
<accession>A0A5B7H4A6</accession>
<dbReference type="Proteomes" id="UP000324222">
    <property type="component" value="Unassembled WGS sequence"/>
</dbReference>
<reference evidence="2 3" key="1">
    <citation type="submission" date="2019-05" db="EMBL/GenBank/DDBJ databases">
        <title>Another draft genome of Portunus trituberculatus and its Hox gene families provides insights of decapod evolution.</title>
        <authorList>
            <person name="Jeong J.-H."/>
            <person name="Song I."/>
            <person name="Kim S."/>
            <person name="Choi T."/>
            <person name="Kim D."/>
            <person name="Ryu S."/>
            <person name="Kim W."/>
        </authorList>
    </citation>
    <scope>NUCLEOTIDE SEQUENCE [LARGE SCALE GENOMIC DNA]</scope>
    <source>
        <tissue evidence="2">Muscle</tissue>
    </source>
</reference>
<feature type="compositionally biased region" description="Polar residues" evidence="1">
    <location>
        <begin position="60"/>
        <end position="71"/>
    </location>
</feature>
<feature type="region of interest" description="Disordered" evidence="1">
    <location>
        <begin position="29"/>
        <end position="86"/>
    </location>
</feature>
<dbReference type="EMBL" id="VSRR010021464">
    <property type="protein sequence ID" value="MPC63958.1"/>
    <property type="molecule type" value="Genomic_DNA"/>
</dbReference>